<dbReference type="GO" id="GO:0000256">
    <property type="term" value="P:allantoin catabolic process"/>
    <property type="evidence" value="ECO:0007669"/>
    <property type="project" value="InterPro"/>
</dbReference>
<evidence type="ECO:0000313" key="8">
    <source>
        <dbReference type="Proteomes" id="UP000266483"/>
    </source>
</evidence>
<comment type="subunit">
    <text evidence="1">Homodimer.</text>
</comment>
<evidence type="ECO:0000256" key="4">
    <source>
        <dbReference type="ARBA" id="ARBA00047684"/>
    </source>
</evidence>
<dbReference type="GO" id="GO:0004848">
    <property type="term" value="F:ureidoglycolate hydrolase activity"/>
    <property type="evidence" value="ECO:0007669"/>
    <property type="project" value="UniProtKB-EC"/>
</dbReference>
<dbReference type="GO" id="GO:0006144">
    <property type="term" value="P:purine nucleobase metabolic process"/>
    <property type="evidence" value="ECO:0007669"/>
    <property type="project" value="UniProtKB-KW"/>
</dbReference>
<dbReference type="Proteomes" id="UP000266483">
    <property type="component" value="Unassembled WGS sequence"/>
</dbReference>
<dbReference type="Pfam" id="PF04115">
    <property type="entry name" value="Ureidogly_lyase"/>
    <property type="match status" value="1"/>
</dbReference>
<proteinExistence type="predicted"/>
<dbReference type="NCBIfam" id="NF009932">
    <property type="entry name" value="PRK13395.1"/>
    <property type="match status" value="1"/>
</dbReference>
<evidence type="ECO:0000256" key="2">
    <source>
        <dbReference type="ARBA" id="ARBA00022631"/>
    </source>
</evidence>
<dbReference type="CDD" id="cd20298">
    <property type="entry name" value="cupin_UAH"/>
    <property type="match status" value="1"/>
</dbReference>
<dbReference type="Gene3D" id="2.60.120.480">
    <property type="entry name" value="Ureidoglycolate hydrolase"/>
    <property type="match status" value="1"/>
</dbReference>
<organism evidence="6 7">
    <name type="scientific">Neopusillimonas maritima</name>
    <dbReference type="NCBI Taxonomy" id="2026239"/>
    <lineage>
        <taxon>Bacteria</taxon>
        <taxon>Pseudomonadati</taxon>
        <taxon>Pseudomonadota</taxon>
        <taxon>Betaproteobacteria</taxon>
        <taxon>Burkholderiales</taxon>
        <taxon>Alcaligenaceae</taxon>
        <taxon>Neopusillimonas</taxon>
    </lineage>
</organism>
<keyword evidence="8" id="KW-1185">Reference proteome</keyword>
<evidence type="ECO:0000313" key="6">
    <source>
        <dbReference type="EMBL" id="RIY40538.1"/>
    </source>
</evidence>
<reference evidence="7 8" key="1">
    <citation type="submission" date="2017-08" db="EMBL/GenBank/DDBJ databases">
        <title>Pusillimonas indicus sp. nov., a member of the family Alcaligenaceae isolated from surface seawater.</title>
        <authorList>
            <person name="Li J."/>
        </authorList>
    </citation>
    <scope>NUCLEOTIDE SEQUENCE [LARGE SCALE GENOMIC DNA]</scope>
    <source>
        <strain evidence="5 8">17-4A</strain>
        <strain evidence="6 7">L52-1-41</strain>
    </source>
</reference>
<dbReference type="RefSeq" id="WP_119442797.1">
    <property type="nucleotide sequence ID" value="NZ_CP170494.1"/>
</dbReference>
<protein>
    <submittedName>
        <fullName evidence="6">Ureidoglycolate lyase</fullName>
        <ecNumber evidence="6">3.5.1.116</ecNumber>
    </submittedName>
</protein>
<dbReference type="EC" id="3.5.1.116" evidence="6"/>
<dbReference type="InterPro" id="IPR011051">
    <property type="entry name" value="RmlC_Cupin_sf"/>
</dbReference>
<dbReference type="InterPro" id="IPR047233">
    <property type="entry name" value="UAH_cupin"/>
</dbReference>
<accession>A0A3A1YTK8</accession>
<name>A0A3A1YTK8_9BURK</name>
<dbReference type="PIRSF" id="PIRSF017306">
    <property type="entry name" value="Ureidogly_hydro"/>
    <property type="match status" value="1"/>
</dbReference>
<evidence type="ECO:0000313" key="7">
    <source>
        <dbReference type="Proteomes" id="UP000266206"/>
    </source>
</evidence>
<dbReference type="InterPro" id="IPR024060">
    <property type="entry name" value="Ureidoglycolate_lyase_dom_sf"/>
</dbReference>
<dbReference type="AlphaFoldDB" id="A0A3A1YTK8"/>
<evidence type="ECO:0000256" key="3">
    <source>
        <dbReference type="ARBA" id="ARBA00023239"/>
    </source>
</evidence>
<dbReference type="Proteomes" id="UP000266206">
    <property type="component" value="Unassembled WGS sequence"/>
</dbReference>
<evidence type="ECO:0000256" key="1">
    <source>
        <dbReference type="ARBA" id="ARBA00011738"/>
    </source>
</evidence>
<keyword evidence="3 6" id="KW-0456">Lyase</keyword>
<dbReference type="EMBL" id="NQYH01000008">
    <property type="protein sequence ID" value="RIY40538.1"/>
    <property type="molecule type" value="Genomic_DNA"/>
</dbReference>
<dbReference type="EMBL" id="NQOU01000006">
    <property type="protein sequence ID" value="RII81980.1"/>
    <property type="molecule type" value="Genomic_DNA"/>
</dbReference>
<comment type="catalytic activity">
    <reaction evidence="4">
        <text>(S)-ureidoglycolate = urea + glyoxylate</text>
        <dbReference type="Rhea" id="RHEA:11304"/>
        <dbReference type="ChEBI" id="CHEBI:16199"/>
        <dbReference type="ChEBI" id="CHEBI:36655"/>
        <dbReference type="ChEBI" id="CHEBI:57296"/>
        <dbReference type="EC" id="4.3.2.3"/>
    </reaction>
</comment>
<sequence length="174" mass="18578">MPQVLKLKPLTKEAFAPFGDVISTREGDAFPINSGTTQRYHHLGKIQVEGNDGEPGISMTVGQAFAFPIKIAMLERHPLGSQAWIPTTGNAFIAVVAPGGANDRPDETALQAFYVNGDQGVNYHAGVWHHPLLNLGPGGNFIVVDRIGSAPNCDECNLNQVFLLDGTFAEPASV</sequence>
<dbReference type="PANTHER" id="PTHR21221">
    <property type="entry name" value="UREIDOGLYCOLATE HYDROLASE"/>
    <property type="match status" value="1"/>
</dbReference>
<dbReference type="PANTHER" id="PTHR21221:SF1">
    <property type="entry name" value="UREIDOGLYCOLATE LYASE"/>
    <property type="match status" value="1"/>
</dbReference>
<keyword evidence="2" id="KW-0659">Purine metabolism</keyword>
<dbReference type="SUPFAM" id="SSF51182">
    <property type="entry name" value="RmlC-like cupins"/>
    <property type="match status" value="1"/>
</dbReference>
<dbReference type="GO" id="GO:0050385">
    <property type="term" value="F:ureidoglycolate lyase activity"/>
    <property type="evidence" value="ECO:0007669"/>
    <property type="project" value="UniProtKB-EC"/>
</dbReference>
<dbReference type="OrthoDB" id="9804602at2"/>
<dbReference type="InterPro" id="IPR007247">
    <property type="entry name" value="Ureidogly_lyase"/>
</dbReference>
<evidence type="ECO:0000313" key="5">
    <source>
        <dbReference type="EMBL" id="RII81980.1"/>
    </source>
</evidence>
<comment type="caution">
    <text evidence="6">The sequence shown here is derived from an EMBL/GenBank/DDBJ whole genome shotgun (WGS) entry which is preliminary data.</text>
</comment>
<gene>
    <name evidence="5" type="ORF">CJO09_13310</name>
    <name evidence="6" type="ORF">CJP73_10450</name>
</gene>
<keyword evidence="6" id="KW-0378">Hydrolase</keyword>